<proteinExistence type="predicted"/>
<dbReference type="RefSeq" id="WP_090289768.1">
    <property type="nucleotide sequence ID" value="NZ_FNCK01000004.1"/>
</dbReference>
<feature type="domain" description="Methyltransferase small" evidence="1">
    <location>
        <begin position="55"/>
        <end position="187"/>
    </location>
</feature>
<keyword evidence="2" id="KW-0808">Transferase</keyword>
<dbReference type="InterPro" id="IPR029063">
    <property type="entry name" value="SAM-dependent_MTases_sf"/>
</dbReference>
<dbReference type="InterPro" id="IPR050210">
    <property type="entry name" value="tRNA_Adenine-N(6)_MTase"/>
</dbReference>
<evidence type="ECO:0000259" key="1">
    <source>
        <dbReference type="Pfam" id="PF05175"/>
    </source>
</evidence>
<sequence>MKQVNTMPKLSPEQMKLLKDGERVDFLVRENRYIIQNSKFFPFSVDAVLLASFATFNQRSQLKIMDFCTGGGIIPLLLSHRTKVKIQAIEIQAEIADMAKRSVQLNRLEDQIEIIQGDLRQLKVTNQFLDVITCNPPYFTRNEAAELHSNPYHAIARHEIHLTLDQWVKKASQLLKQKGKLFIVYRPNRLDDLMMSLLEHRFAIKRLCFVHPKKGENANSVLIEAIAQGGRQGVRVEPAIIVHQDDGSYTPLMQEIYYGNH</sequence>
<dbReference type="OrthoDB" id="9777257at2"/>
<evidence type="ECO:0000313" key="2">
    <source>
        <dbReference type="EMBL" id="SDG24184.1"/>
    </source>
</evidence>
<dbReference type="PANTHER" id="PTHR47739">
    <property type="entry name" value="TRNA1(VAL) (ADENINE(37)-N6)-METHYLTRANSFERASE"/>
    <property type="match status" value="1"/>
</dbReference>
<dbReference type="EMBL" id="FNCK01000004">
    <property type="protein sequence ID" value="SDG24184.1"/>
    <property type="molecule type" value="Genomic_DNA"/>
</dbReference>
<dbReference type="STRING" id="120956.SAMN05421791_10479"/>
<keyword evidence="3" id="KW-1185">Reference proteome</keyword>
<reference evidence="2 3" key="1">
    <citation type="submission" date="2016-10" db="EMBL/GenBank/DDBJ databases">
        <authorList>
            <person name="de Groot N.N."/>
        </authorList>
    </citation>
    <scope>NUCLEOTIDE SEQUENCE [LARGE SCALE GENOMIC DNA]</scope>
    <source>
        <strain evidence="2 3">ATCC BAA-466</strain>
    </source>
</reference>
<accession>A0A1G7SMV9</accession>
<dbReference type="GO" id="GO:0008168">
    <property type="term" value="F:methyltransferase activity"/>
    <property type="evidence" value="ECO:0007669"/>
    <property type="project" value="UniProtKB-KW"/>
</dbReference>
<dbReference type="InterPro" id="IPR007848">
    <property type="entry name" value="Small_mtfrase_dom"/>
</dbReference>
<dbReference type="AlphaFoldDB" id="A0A1G7SMV9"/>
<dbReference type="Pfam" id="PF05175">
    <property type="entry name" value="MTS"/>
    <property type="match status" value="1"/>
</dbReference>
<protein>
    <submittedName>
        <fullName evidence="2">tRNA1(Val) A37 N6-methylase TrmN6</fullName>
    </submittedName>
</protein>
<dbReference type="GO" id="GO:0032259">
    <property type="term" value="P:methylation"/>
    <property type="evidence" value="ECO:0007669"/>
    <property type="project" value="UniProtKB-KW"/>
</dbReference>
<gene>
    <name evidence="2" type="ORF">SAMN05421791_10479</name>
</gene>
<dbReference type="SUPFAM" id="SSF53335">
    <property type="entry name" value="S-adenosyl-L-methionine-dependent methyltransferases"/>
    <property type="match status" value="1"/>
</dbReference>
<dbReference type="CDD" id="cd02440">
    <property type="entry name" value="AdoMet_MTases"/>
    <property type="match status" value="1"/>
</dbReference>
<organism evidence="2 3">
    <name type="scientific">Facklamia miroungae</name>
    <dbReference type="NCBI Taxonomy" id="120956"/>
    <lineage>
        <taxon>Bacteria</taxon>
        <taxon>Bacillati</taxon>
        <taxon>Bacillota</taxon>
        <taxon>Bacilli</taxon>
        <taxon>Lactobacillales</taxon>
        <taxon>Aerococcaceae</taxon>
        <taxon>Facklamia</taxon>
    </lineage>
</organism>
<name>A0A1G7SMV9_9LACT</name>
<evidence type="ECO:0000313" key="3">
    <source>
        <dbReference type="Proteomes" id="UP000199708"/>
    </source>
</evidence>
<dbReference type="PANTHER" id="PTHR47739:SF1">
    <property type="entry name" value="TRNA1(VAL) (ADENINE(37)-N6)-METHYLTRANSFERASE"/>
    <property type="match status" value="1"/>
</dbReference>
<dbReference type="Gene3D" id="3.40.50.150">
    <property type="entry name" value="Vaccinia Virus protein VP39"/>
    <property type="match status" value="1"/>
</dbReference>
<keyword evidence="2" id="KW-0489">Methyltransferase</keyword>
<dbReference type="Proteomes" id="UP000199708">
    <property type="component" value="Unassembled WGS sequence"/>
</dbReference>